<reference evidence="1 2" key="1">
    <citation type="journal article" date="2015" name="Nature">
        <title>rRNA introns, odd ribosomes, and small enigmatic genomes across a large radiation of phyla.</title>
        <authorList>
            <person name="Brown C.T."/>
            <person name="Hug L.A."/>
            <person name="Thomas B.C."/>
            <person name="Sharon I."/>
            <person name="Castelle C.J."/>
            <person name="Singh A."/>
            <person name="Wilkins M.J."/>
            <person name="Williams K.H."/>
            <person name="Banfield J.F."/>
        </authorList>
    </citation>
    <scope>NUCLEOTIDE SEQUENCE [LARGE SCALE GENOMIC DNA]</scope>
</reference>
<dbReference type="EMBL" id="LBUY01000023">
    <property type="protein sequence ID" value="KKQ74504.1"/>
    <property type="molecule type" value="Genomic_DNA"/>
</dbReference>
<comment type="caution">
    <text evidence="1">The sequence shown here is derived from an EMBL/GenBank/DDBJ whole genome shotgun (WGS) entry which is preliminary data.</text>
</comment>
<evidence type="ECO:0000313" key="2">
    <source>
        <dbReference type="Proteomes" id="UP000034738"/>
    </source>
</evidence>
<dbReference type="Proteomes" id="UP000034738">
    <property type="component" value="Unassembled WGS sequence"/>
</dbReference>
<protein>
    <submittedName>
        <fullName evidence="1">Uncharacterized protein</fullName>
    </submittedName>
</protein>
<name>A0A0G0ML96_9BACT</name>
<accession>A0A0G0ML96</accession>
<evidence type="ECO:0000313" key="1">
    <source>
        <dbReference type="EMBL" id="KKQ74504.1"/>
    </source>
</evidence>
<gene>
    <name evidence="1" type="ORF">US95_C0023G0001</name>
</gene>
<feature type="non-terminal residue" evidence="1">
    <location>
        <position position="1"/>
    </location>
</feature>
<sequence>LEKYSDESNKSANYIVPTPANAQFTDATTKDWTTYKNETLGFEFMYPLKLKIFEKNNSVTLNHSIPYENYGNCDMIVDNFSKLLNDFNVTFELKVSEEIEFPSYFDGNYQSGKLSGKWYWAGAEGCGPNIYYFPQQGGKTLVITQDTLQAFSGISTMWDLDKILSSPNVITQKEYDELFSQILSTFRFYSEL</sequence>
<dbReference type="AlphaFoldDB" id="A0A0G0ML96"/>
<proteinExistence type="predicted"/>
<organism evidence="1 2">
    <name type="scientific">Candidatus Woesebacteria bacterium GW2011_GWB1_38_5</name>
    <dbReference type="NCBI Taxonomy" id="1618568"/>
    <lineage>
        <taxon>Bacteria</taxon>
        <taxon>Candidatus Woeseibacteriota</taxon>
    </lineage>
</organism>